<evidence type="ECO:0000313" key="1">
    <source>
        <dbReference type="EMBL" id="GAF26371.1"/>
    </source>
</evidence>
<dbReference type="AlphaFoldDB" id="A0A0S6UF33"/>
<proteinExistence type="predicted"/>
<protein>
    <submittedName>
        <fullName evidence="1">Diaminopimelate decarboxylase</fullName>
    </submittedName>
</protein>
<organism evidence="1">
    <name type="scientific">Moorella thermoacetica Y72</name>
    <dbReference type="NCBI Taxonomy" id="1325331"/>
    <lineage>
        <taxon>Bacteria</taxon>
        <taxon>Bacillati</taxon>
        <taxon>Bacillota</taxon>
        <taxon>Clostridia</taxon>
        <taxon>Neomoorellales</taxon>
        <taxon>Neomoorellaceae</taxon>
        <taxon>Neomoorella</taxon>
    </lineage>
</organism>
<reference evidence="1" key="1">
    <citation type="journal article" date="2014" name="Gene">
        <title>Genome-guided analysis of transformation efficiency and carbon dioxide assimilation by Moorella thermoacetica Y72.</title>
        <authorList>
            <person name="Tsukahara K."/>
            <person name="Kita A."/>
            <person name="Nakashimada Y."/>
            <person name="Hoshino T."/>
            <person name="Murakami K."/>
        </authorList>
    </citation>
    <scope>NUCLEOTIDE SEQUENCE [LARGE SCALE GENOMIC DNA]</scope>
    <source>
        <strain evidence="1">Y72</strain>
    </source>
</reference>
<gene>
    <name evidence="1" type="ORF">MTY_1711</name>
</gene>
<accession>A0A0S6UF33</accession>
<name>A0A0S6UF33_NEOTH</name>
<sequence length="82" mass="9250">MDTQYAVRDSLQKSDNIPQREIARHTGLSFYCAAGLAGIDGNILVITWQAWGDFLLPYGEIYLDRLYELGSKKKLLGTQNNI</sequence>
<dbReference type="EMBL" id="DF238840">
    <property type="protein sequence ID" value="GAF26371.1"/>
    <property type="molecule type" value="Genomic_DNA"/>
</dbReference>
<dbReference type="RefSeq" id="WP_025774083.1">
    <property type="nucleotide sequence ID" value="NZ_DF238840.1"/>
</dbReference>
<dbReference type="Proteomes" id="UP000063718">
    <property type="component" value="Unassembled WGS sequence"/>
</dbReference>